<sequence>MENSSITSHLLAALNVIPVELPPLRDQVAPYPNDRPLPLEPSTSQDVYGSRRPMPPPSQNADQQLHSEARQNGDEHMSTSMYPPLMTTPQANDQAMQLGTPEQQQSQVPDNTNEIGATPTRRTAKKFSSSNRRQRRKWTEQETNDLIKGCHEHGIGNWKKVLDDPKYNFNGRSSVDLKDRFRTCFPKEYRKDLQRASDEENPDPDLAQDMDTSGSPGPSTPCGTTRSGRRRVTKTEIHHAEVLEKLGFGEAAFPKVQRRERREFTQEEDERLLHGFTIYGASWSRIQNDPSLHLTHRRSTDLRDRFRNAYPDRYESAGFKARPRHPKPRPSPAPTGDAGDRIDDDMDDGDELTNPRVDPHIDEANKADSNLLIVQNLLSEHLAANWTDGVDPNLTNDMGPADQAPPPGSLALDPALGNNFEGSVLDIASELLTASPDKQGQRTTMSWEDIHTQPIFEVETSFSMPRSNGNDSKPAVTIQVQNHSPKLNAASAPRKRYLEQQTGNEEKKIRMDQSNSGASMA</sequence>
<feature type="compositionally biased region" description="Polar residues" evidence="2">
    <location>
        <begin position="87"/>
        <end position="115"/>
    </location>
</feature>
<dbReference type="Gene3D" id="1.10.10.60">
    <property type="entry name" value="Homeodomain-like"/>
    <property type="match status" value="1"/>
</dbReference>
<feature type="region of interest" description="Disordered" evidence="2">
    <location>
        <begin position="480"/>
        <end position="521"/>
    </location>
</feature>
<dbReference type="CDD" id="cd11660">
    <property type="entry name" value="SANT_TRF"/>
    <property type="match status" value="2"/>
</dbReference>
<evidence type="ECO:0000256" key="2">
    <source>
        <dbReference type="SAM" id="MobiDB-lite"/>
    </source>
</evidence>
<dbReference type="InterPro" id="IPR017930">
    <property type="entry name" value="Myb_dom"/>
</dbReference>
<dbReference type="SUPFAM" id="SSF46689">
    <property type="entry name" value="Homeodomain-like"/>
    <property type="match status" value="2"/>
</dbReference>
<dbReference type="InterPro" id="IPR001005">
    <property type="entry name" value="SANT/Myb"/>
</dbReference>
<dbReference type="InterPro" id="IPR009057">
    <property type="entry name" value="Homeodomain-like_sf"/>
</dbReference>
<dbReference type="eggNOG" id="ENOG502S225">
    <property type="taxonomic scope" value="Eukaryota"/>
</dbReference>
<reference evidence="5 6" key="1">
    <citation type="journal article" date="2013" name="PLoS Genet.">
        <title>The genome and development-dependent transcriptomes of Pyronema confluens: a window into fungal evolution.</title>
        <authorList>
            <person name="Traeger S."/>
            <person name="Altegoer F."/>
            <person name="Freitag M."/>
            <person name="Gabaldon T."/>
            <person name="Kempken F."/>
            <person name="Kumar A."/>
            <person name="Marcet-Houben M."/>
            <person name="Poggeler S."/>
            <person name="Stajich J.E."/>
            <person name="Nowrousian M."/>
        </authorList>
    </citation>
    <scope>NUCLEOTIDE SEQUENCE [LARGE SCALE GENOMIC DNA]</scope>
    <source>
        <strain evidence="6">CBS 100304</strain>
        <tissue evidence="5">Vegetative mycelium</tissue>
    </source>
</reference>
<protein>
    <submittedName>
        <fullName evidence="5">Similar to Meiotically up-regulated gene 152 protein acc. no. Q10274</fullName>
    </submittedName>
</protein>
<evidence type="ECO:0000259" key="4">
    <source>
        <dbReference type="PROSITE" id="PS51294"/>
    </source>
</evidence>
<dbReference type="OrthoDB" id="608866at2759"/>
<feature type="region of interest" description="Disordered" evidence="2">
    <location>
        <begin position="191"/>
        <end position="231"/>
    </location>
</feature>
<feature type="compositionally biased region" description="Polar residues" evidence="2">
    <location>
        <begin position="512"/>
        <end position="521"/>
    </location>
</feature>
<evidence type="ECO:0000256" key="1">
    <source>
        <dbReference type="ARBA" id="ARBA00023242"/>
    </source>
</evidence>
<dbReference type="Pfam" id="PF00249">
    <property type="entry name" value="Myb_DNA-binding"/>
    <property type="match status" value="2"/>
</dbReference>
<feature type="compositionally biased region" description="Basic and acidic residues" evidence="2">
    <location>
        <begin position="65"/>
        <end position="77"/>
    </location>
</feature>
<evidence type="ECO:0000259" key="3">
    <source>
        <dbReference type="PROSITE" id="PS50090"/>
    </source>
</evidence>
<dbReference type="SMART" id="SM00717">
    <property type="entry name" value="SANT"/>
    <property type="match status" value="2"/>
</dbReference>
<dbReference type="PANTHER" id="PTHR46734:SF1">
    <property type="entry name" value="TELOMERIC REPEAT-BINDING FACTOR 1"/>
    <property type="match status" value="1"/>
</dbReference>
<accession>U4LQI9</accession>
<proteinExistence type="predicted"/>
<gene>
    <name evidence="5" type="ORF">PCON_03705</name>
</gene>
<feature type="compositionally biased region" description="Polar residues" evidence="2">
    <location>
        <begin position="210"/>
        <end position="226"/>
    </location>
</feature>
<feature type="region of interest" description="Disordered" evidence="2">
    <location>
        <begin position="314"/>
        <end position="360"/>
    </location>
</feature>
<dbReference type="PROSITE" id="PS51294">
    <property type="entry name" value="HTH_MYB"/>
    <property type="match status" value="1"/>
</dbReference>
<feature type="domain" description="HTH myb-type" evidence="4">
    <location>
        <begin position="130"/>
        <end position="189"/>
    </location>
</feature>
<evidence type="ECO:0000313" key="6">
    <source>
        <dbReference type="Proteomes" id="UP000018144"/>
    </source>
</evidence>
<dbReference type="InterPro" id="IPR052450">
    <property type="entry name" value="TRBD-Containing_Protein"/>
</dbReference>
<dbReference type="AlphaFoldDB" id="U4LQI9"/>
<organism evidence="5 6">
    <name type="scientific">Pyronema omphalodes (strain CBS 100304)</name>
    <name type="common">Pyronema confluens</name>
    <dbReference type="NCBI Taxonomy" id="1076935"/>
    <lineage>
        <taxon>Eukaryota</taxon>
        <taxon>Fungi</taxon>
        <taxon>Dikarya</taxon>
        <taxon>Ascomycota</taxon>
        <taxon>Pezizomycotina</taxon>
        <taxon>Pezizomycetes</taxon>
        <taxon>Pezizales</taxon>
        <taxon>Pyronemataceae</taxon>
        <taxon>Pyronema</taxon>
    </lineage>
</organism>
<feature type="compositionally biased region" description="Acidic residues" evidence="2">
    <location>
        <begin position="342"/>
        <end position="351"/>
    </location>
</feature>
<feature type="domain" description="Myb-like" evidence="3">
    <location>
        <begin position="130"/>
        <end position="185"/>
    </location>
</feature>
<dbReference type="EMBL" id="HF936538">
    <property type="protein sequence ID" value="CCX34441.1"/>
    <property type="molecule type" value="Genomic_DNA"/>
</dbReference>
<feature type="domain" description="Myb-like" evidence="3">
    <location>
        <begin position="256"/>
        <end position="310"/>
    </location>
</feature>
<dbReference type="Gene3D" id="1.10.246.220">
    <property type="match status" value="1"/>
</dbReference>
<dbReference type="PROSITE" id="PS50090">
    <property type="entry name" value="MYB_LIKE"/>
    <property type="match status" value="2"/>
</dbReference>
<dbReference type="Proteomes" id="UP000018144">
    <property type="component" value="Unassembled WGS sequence"/>
</dbReference>
<dbReference type="PANTHER" id="PTHR46734">
    <property type="entry name" value="TELOMERIC REPEAT-BINDING FACTOR 1 TERF1"/>
    <property type="match status" value="1"/>
</dbReference>
<evidence type="ECO:0000313" key="5">
    <source>
        <dbReference type="EMBL" id="CCX34441.1"/>
    </source>
</evidence>
<dbReference type="STRING" id="1076935.U4LQI9"/>
<feature type="compositionally biased region" description="Acidic residues" evidence="2">
    <location>
        <begin position="199"/>
        <end position="208"/>
    </location>
</feature>
<keyword evidence="1" id="KW-0539">Nucleus</keyword>
<name>U4LQI9_PYROM</name>
<dbReference type="OMA" id="CFPKEYR"/>
<feature type="region of interest" description="Disordered" evidence="2">
    <location>
        <begin position="25"/>
        <end position="142"/>
    </location>
</feature>
<keyword evidence="6" id="KW-1185">Reference proteome</keyword>